<dbReference type="EMBL" id="JAIWYP010000011">
    <property type="protein sequence ID" value="KAH3740148.1"/>
    <property type="molecule type" value="Genomic_DNA"/>
</dbReference>
<feature type="region of interest" description="Disordered" evidence="1">
    <location>
        <begin position="146"/>
        <end position="166"/>
    </location>
</feature>
<reference evidence="2" key="2">
    <citation type="submission" date="2020-11" db="EMBL/GenBank/DDBJ databases">
        <authorList>
            <person name="McCartney M.A."/>
            <person name="Auch B."/>
            <person name="Kono T."/>
            <person name="Mallez S."/>
            <person name="Becker A."/>
            <person name="Gohl D.M."/>
            <person name="Silverstein K.A.T."/>
            <person name="Koren S."/>
            <person name="Bechman K.B."/>
            <person name="Herman A."/>
            <person name="Abrahante J.E."/>
            <person name="Garbe J."/>
        </authorList>
    </citation>
    <scope>NUCLEOTIDE SEQUENCE</scope>
    <source>
        <strain evidence="2">Duluth1</strain>
        <tissue evidence="2">Whole animal</tissue>
    </source>
</reference>
<name>A0A9D4DAE0_DREPO</name>
<evidence type="ECO:0000256" key="1">
    <source>
        <dbReference type="SAM" id="MobiDB-lite"/>
    </source>
</evidence>
<evidence type="ECO:0000313" key="3">
    <source>
        <dbReference type="Proteomes" id="UP000828390"/>
    </source>
</evidence>
<dbReference type="Proteomes" id="UP000828390">
    <property type="component" value="Unassembled WGS sequence"/>
</dbReference>
<keyword evidence="3" id="KW-1185">Reference proteome</keyword>
<evidence type="ECO:0000313" key="2">
    <source>
        <dbReference type="EMBL" id="KAH3740148.1"/>
    </source>
</evidence>
<protein>
    <submittedName>
        <fullName evidence="2">Uncharacterized protein</fullName>
    </submittedName>
</protein>
<accession>A0A9D4DAE0</accession>
<gene>
    <name evidence="2" type="ORF">DPMN_046843</name>
</gene>
<feature type="region of interest" description="Disordered" evidence="1">
    <location>
        <begin position="75"/>
        <end position="94"/>
    </location>
</feature>
<proteinExistence type="predicted"/>
<reference evidence="2" key="1">
    <citation type="journal article" date="2019" name="bioRxiv">
        <title>The Genome of the Zebra Mussel, Dreissena polymorpha: A Resource for Invasive Species Research.</title>
        <authorList>
            <person name="McCartney M.A."/>
            <person name="Auch B."/>
            <person name="Kono T."/>
            <person name="Mallez S."/>
            <person name="Zhang Y."/>
            <person name="Obille A."/>
            <person name="Becker A."/>
            <person name="Abrahante J.E."/>
            <person name="Garbe J."/>
            <person name="Badalamenti J.P."/>
            <person name="Herman A."/>
            <person name="Mangelson H."/>
            <person name="Liachko I."/>
            <person name="Sullivan S."/>
            <person name="Sone E.D."/>
            <person name="Koren S."/>
            <person name="Silverstein K.A.T."/>
            <person name="Beckman K.B."/>
            <person name="Gohl D.M."/>
        </authorList>
    </citation>
    <scope>NUCLEOTIDE SEQUENCE</scope>
    <source>
        <strain evidence="2">Duluth1</strain>
        <tissue evidence="2">Whole animal</tissue>
    </source>
</reference>
<dbReference type="AlphaFoldDB" id="A0A9D4DAE0"/>
<organism evidence="2 3">
    <name type="scientific">Dreissena polymorpha</name>
    <name type="common">Zebra mussel</name>
    <name type="synonym">Mytilus polymorpha</name>
    <dbReference type="NCBI Taxonomy" id="45954"/>
    <lineage>
        <taxon>Eukaryota</taxon>
        <taxon>Metazoa</taxon>
        <taxon>Spiralia</taxon>
        <taxon>Lophotrochozoa</taxon>
        <taxon>Mollusca</taxon>
        <taxon>Bivalvia</taxon>
        <taxon>Autobranchia</taxon>
        <taxon>Heteroconchia</taxon>
        <taxon>Euheterodonta</taxon>
        <taxon>Imparidentia</taxon>
        <taxon>Neoheterodontei</taxon>
        <taxon>Myida</taxon>
        <taxon>Dreissenoidea</taxon>
        <taxon>Dreissenidae</taxon>
        <taxon>Dreissena</taxon>
    </lineage>
</organism>
<sequence>MDVTKELIKTKLSSVGTRREYKRMQIDRMLTDLQSNVLTVIEEEPSTPKPVGLGKTVELPTQVQTANIKVTSFPFGETTRDRERERDRGRERNISDTALPVIENAGKSHGLKLCMVSAVVHMKAHEARRAKSIRELKKRPVTSLKEYGRSRRHEHRTAENKPEVQKPGSCRYLRCHQEKELTIEEIFG</sequence>
<comment type="caution">
    <text evidence="2">The sequence shown here is derived from an EMBL/GenBank/DDBJ whole genome shotgun (WGS) entry which is preliminary data.</text>
</comment>
<feature type="compositionally biased region" description="Basic and acidic residues" evidence="1">
    <location>
        <begin position="78"/>
        <end position="94"/>
    </location>
</feature>